<comment type="caution">
    <text evidence="5">The sequence shown here is derived from an EMBL/GenBank/DDBJ whole genome shotgun (WGS) entry which is preliminary data.</text>
</comment>
<evidence type="ECO:0000313" key="6">
    <source>
        <dbReference type="Proteomes" id="UP001595892"/>
    </source>
</evidence>
<dbReference type="Pfam" id="PF16113">
    <property type="entry name" value="ECH_2"/>
    <property type="match status" value="1"/>
</dbReference>
<name>A0ABV9NI00_9GAMM</name>
<keyword evidence="3 5" id="KW-0378">Hydrolase</keyword>
<feature type="domain" description="Enoyl-CoA hydratase/isomerase" evidence="4">
    <location>
        <begin position="22"/>
        <end position="365"/>
    </location>
</feature>
<organism evidence="5 6">
    <name type="scientific">Coralloluteibacterium thermophilum</name>
    <dbReference type="NCBI Taxonomy" id="2707049"/>
    <lineage>
        <taxon>Bacteria</taxon>
        <taxon>Pseudomonadati</taxon>
        <taxon>Pseudomonadota</taxon>
        <taxon>Gammaproteobacteria</taxon>
        <taxon>Lysobacterales</taxon>
        <taxon>Lysobacteraceae</taxon>
        <taxon>Coralloluteibacterium</taxon>
    </lineage>
</organism>
<evidence type="ECO:0000256" key="3">
    <source>
        <dbReference type="ARBA" id="ARBA00022801"/>
    </source>
</evidence>
<protein>
    <recommendedName>
        <fullName evidence="2">3-hydroxyisobutyryl-CoA hydrolase</fullName>
        <ecNumber evidence="2">3.1.2.4</ecNumber>
    </recommendedName>
</protein>
<gene>
    <name evidence="5" type="ORF">ACFO3Q_07440</name>
</gene>
<dbReference type="GO" id="GO:0016787">
    <property type="term" value="F:hydrolase activity"/>
    <property type="evidence" value="ECO:0007669"/>
    <property type="project" value="UniProtKB-KW"/>
</dbReference>
<reference evidence="6" key="1">
    <citation type="journal article" date="2019" name="Int. J. Syst. Evol. Microbiol.">
        <title>The Global Catalogue of Microorganisms (GCM) 10K type strain sequencing project: providing services to taxonomists for standard genome sequencing and annotation.</title>
        <authorList>
            <consortium name="The Broad Institute Genomics Platform"/>
            <consortium name="The Broad Institute Genome Sequencing Center for Infectious Disease"/>
            <person name="Wu L."/>
            <person name="Ma J."/>
        </authorList>
    </citation>
    <scope>NUCLEOTIDE SEQUENCE [LARGE SCALE GENOMIC DNA]</scope>
    <source>
        <strain evidence="6">CGMCC 1.13574</strain>
    </source>
</reference>
<dbReference type="InterPro" id="IPR032259">
    <property type="entry name" value="HIBYL-CoA-H"/>
</dbReference>
<dbReference type="Gene3D" id="3.90.226.10">
    <property type="entry name" value="2-enoyl-CoA Hydratase, Chain A, domain 1"/>
    <property type="match status" value="1"/>
</dbReference>
<evidence type="ECO:0000259" key="4">
    <source>
        <dbReference type="Pfam" id="PF16113"/>
    </source>
</evidence>
<dbReference type="PANTHER" id="PTHR43176">
    <property type="entry name" value="3-HYDROXYISOBUTYRYL-COA HYDROLASE-RELATED"/>
    <property type="match status" value="1"/>
</dbReference>
<dbReference type="Proteomes" id="UP001595892">
    <property type="component" value="Unassembled WGS sequence"/>
</dbReference>
<dbReference type="SUPFAM" id="SSF52096">
    <property type="entry name" value="ClpP/crotonase"/>
    <property type="match status" value="1"/>
</dbReference>
<dbReference type="RefSeq" id="WP_377004016.1">
    <property type="nucleotide sequence ID" value="NZ_JBHSGG010000020.1"/>
</dbReference>
<sequence length="382" mass="40755">MNEATEAPVLFEERAAGGGARIGIATLNAPKTLNGLSLAMVDLLAERLDAWAADEGVAVVVLQGAGEKAFCAGGDLHSLYRAMQAQRAERPGDVLANAYARDFFEREYRLDYRIHTYPKPVLVWGHGIVMGGGMGLMAGASHRVVTEASRLAMPEIGIGLFPDVGGSWVLSRLPARTGLFLALTGAQVNAADALFLGLADHLVEQARKDEVFAALAAVEWTRRPDADAARLTGVLRAHAPAAPAPGPLRTHFDAVRDACLHASLHEVVAAIQALPEGDAWLDRARATLAKGAPGSARLAWELQRRCRLLSLAEVFRLEAVVALHCAAHGDFAEGIRALLVDKDQSPRWNPATLDAADAAWAARFFDSPWGQTDHPLADLGAE</sequence>
<evidence type="ECO:0000313" key="5">
    <source>
        <dbReference type="EMBL" id="MFC4727997.1"/>
    </source>
</evidence>
<accession>A0ABV9NI00</accession>
<dbReference type="CDD" id="cd06558">
    <property type="entry name" value="crotonase-like"/>
    <property type="match status" value="1"/>
</dbReference>
<dbReference type="EMBL" id="JBHSGG010000020">
    <property type="protein sequence ID" value="MFC4727997.1"/>
    <property type="molecule type" value="Genomic_DNA"/>
</dbReference>
<proteinExistence type="predicted"/>
<dbReference type="InterPro" id="IPR045004">
    <property type="entry name" value="ECH_dom"/>
</dbReference>
<dbReference type="PANTHER" id="PTHR43176:SF3">
    <property type="entry name" value="3-HYDROXYISOBUTYRYL-COA HYDROLASE, MITOCHONDRIAL"/>
    <property type="match status" value="1"/>
</dbReference>
<evidence type="ECO:0000256" key="2">
    <source>
        <dbReference type="ARBA" id="ARBA00011915"/>
    </source>
</evidence>
<dbReference type="NCBIfam" id="NF004127">
    <property type="entry name" value="PRK05617.1"/>
    <property type="match status" value="1"/>
</dbReference>
<dbReference type="EC" id="3.1.2.4" evidence="2"/>
<evidence type="ECO:0000256" key="1">
    <source>
        <dbReference type="ARBA" id="ARBA00001709"/>
    </source>
</evidence>
<dbReference type="InterPro" id="IPR029045">
    <property type="entry name" value="ClpP/crotonase-like_dom_sf"/>
</dbReference>
<keyword evidence="6" id="KW-1185">Reference proteome</keyword>
<comment type="catalytic activity">
    <reaction evidence="1">
        <text>3-hydroxy-2-methylpropanoyl-CoA + H2O = 3-hydroxy-2-methylpropanoate + CoA + H(+)</text>
        <dbReference type="Rhea" id="RHEA:20888"/>
        <dbReference type="ChEBI" id="CHEBI:11805"/>
        <dbReference type="ChEBI" id="CHEBI:15377"/>
        <dbReference type="ChEBI" id="CHEBI:15378"/>
        <dbReference type="ChEBI" id="CHEBI:57287"/>
        <dbReference type="ChEBI" id="CHEBI:57340"/>
        <dbReference type="EC" id="3.1.2.4"/>
    </reaction>
</comment>